<keyword evidence="4 13" id="KW-0645">Protease</keyword>
<dbReference type="Proteomes" id="UP001187531">
    <property type="component" value="Unassembled WGS sequence"/>
</dbReference>
<keyword evidence="11" id="KW-0472">Membrane</keyword>
<keyword evidence="10 13" id="KW-0482">Metalloprotease</keyword>
<dbReference type="PANTHER" id="PTHR31120">
    <property type="entry name" value="METALLOPROTEASE TIKI"/>
    <property type="match status" value="1"/>
</dbReference>
<dbReference type="GO" id="GO:0005886">
    <property type="term" value="C:plasma membrane"/>
    <property type="evidence" value="ECO:0007669"/>
    <property type="project" value="UniProtKB-SubCell"/>
</dbReference>
<dbReference type="InterPro" id="IPR040230">
    <property type="entry name" value="TIKI1/2-like"/>
</dbReference>
<evidence type="ECO:0000313" key="16">
    <source>
        <dbReference type="Proteomes" id="UP001187531"/>
    </source>
</evidence>
<keyword evidence="13" id="KW-0879">Wnt signaling pathway</keyword>
<evidence type="ECO:0000256" key="9">
    <source>
        <dbReference type="ARBA" id="ARBA00022989"/>
    </source>
</evidence>
<gene>
    <name evidence="15" type="ORF">QYM36_013337</name>
</gene>
<proteinExistence type="inferred from homology"/>
<dbReference type="GO" id="GO:0046872">
    <property type="term" value="F:metal ion binding"/>
    <property type="evidence" value="ECO:0007669"/>
    <property type="project" value="UniProtKB-UniRule"/>
</dbReference>
<evidence type="ECO:0000256" key="1">
    <source>
        <dbReference type="ARBA" id="ARBA00001941"/>
    </source>
</evidence>
<dbReference type="GO" id="GO:0016055">
    <property type="term" value="P:Wnt signaling pathway"/>
    <property type="evidence" value="ECO:0007669"/>
    <property type="project" value="UniProtKB-KW"/>
</dbReference>
<comment type="cofactor">
    <cofactor evidence="13">
        <name>Mn(2+)</name>
        <dbReference type="ChEBI" id="CHEBI:29035"/>
    </cofactor>
    <cofactor evidence="13">
        <name>Co(2+)</name>
        <dbReference type="ChEBI" id="CHEBI:48828"/>
    </cofactor>
    <text evidence="13">Divalent metal cations. Mn(2+) or Co(2+).</text>
</comment>
<keyword evidence="8 13" id="KW-0378">Hydrolase</keyword>
<comment type="function">
    <text evidence="13">Metalloprotease that acts as a negative regulator of the Wnt signaling pathway.</text>
</comment>
<keyword evidence="9" id="KW-1133">Transmembrane helix</keyword>
<keyword evidence="16" id="KW-1185">Reference proteome</keyword>
<reference evidence="15" key="1">
    <citation type="submission" date="2023-07" db="EMBL/GenBank/DDBJ databases">
        <title>Chromosome-level genome assembly of Artemia franciscana.</title>
        <authorList>
            <person name="Jo E."/>
        </authorList>
    </citation>
    <scope>NUCLEOTIDE SEQUENCE</scope>
    <source>
        <tissue evidence="15">Whole body</tissue>
    </source>
</reference>
<protein>
    <recommendedName>
        <fullName evidence="13">Metalloprotease TIKI homolog</fullName>
        <ecNumber evidence="13">3.4.-.-</ecNumber>
    </recommendedName>
</protein>
<keyword evidence="7 13" id="KW-0732">Signal</keyword>
<evidence type="ECO:0000256" key="8">
    <source>
        <dbReference type="ARBA" id="ARBA00022801"/>
    </source>
</evidence>
<evidence type="ECO:0000256" key="6">
    <source>
        <dbReference type="ARBA" id="ARBA00022723"/>
    </source>
</evidence>
<dbReference type="GO" id="GO:0004222">
    <property type="term" value="F:metalloendopeptidase activity"/>
    <property type="evidence" value="ECO:0007669"/>
    <property type="project" value="UniProtKB-UniRule"/>
</dbReference>
<evidence type="ECO:0000256" key="13">
    <source>
        <dbReference type="RuleBase" id="RU369069"/>
    </source>
</evidence>
<keyword evidence="12" id="KW-0325">Glycoprotein</keyword>
<evidence type="ECO:0000256" key="14">
    <source>
        <dbReference type="SAM" id="SignalP"/>
    </source>
</evidence>
<organism evidence="15 16">
    <name type="scientific">Artemia franciscana</name>
    <name type="common">Brine shrimp</name>
    <name type="synonym">Artemia sanfranciscana</name>
    <dbReference type="NCBI Taxonomy" id="6661"/>
    <lineage>
        <taxon>Eukaryota</taxon>
        <taxon>Metazoa</taxon>
        <taxon>Ecdysozoa</taxon>
        <taxon>Arthropoda</taxon>
        <taxon>Crustacea</taxon>
        <taxon>Branchiopoda</taxon>
        <taxon>Anostraca</taxon>
        <taxon>Artemiidae</taxon>
        <taxon>Artemia</taxon>
    </lineage>
</organism>
<dbReference type="CDD" id="cd14789">
    <property type="entry name" value="Tiki"/>
    <property type="match status" value="1"/>
</dbReference>
<evidence type="ECO:0000256" key="10">
    <source>
        <dbReference type="ARBA" id="ARBA00023049"/>
    </source>
</evidence>
<dbReference type="EC" id="3.4.-.-" evidence="13"/>
<comment type="caution">
    <text evidence="15">The sequence shown here is derived from an EMBL/GenBank/DDBJ whole genome shotgun (WGS) entry which is preliminary data.</text>
</comment>
<evidence type="ECO:0000256" key="12">
    <source>
        <dbReference type="ARBA" id="ARBA00023180"/>
    </source>
</evidence>
<dbReference type="PANTHER" id="PTHR31120:SF6">
    <property type="entry name" value="METALLOPROTEASE TIKI HOMOLOG"/>
    <property type="match status" value="1"/>
</dbReference>
<evidence type="ECO:0000256" key="4">
    <source>
        <dbReference type="ARBA" id="ARBA00022670"/>
    </source>
</evidence>
<evidence type="ECO:0000256" key="11">
    <source>
        <dbReference type="ARBA" id="ARBA00023136"/>
    </source>
</evidence>
<feature type="signal peptide" evidence="14">
    <location>
        <begin position="1"/>
        <end position="22"/>
    </location>
</feature>
<comment type="cofactor">
    <cofactor evidence="1">
        <name>Co(2+)</name>
        <dbReference type="ChEBI" id="CHEBI:48828"/>
    </cofactor>
</comment>
<dbReference type="AlphaFoldDB" id="A0AA88KYN1"/>
<keyword evidence="13" id="KW-1003">Cell membrane</keyword>
<dbReference type="GO" id="GO:0006508">
    <property type="term" value="P:proteolysis"/>
    <property type="evidence" value="ECO:0007669"/>
    <property type="project" value="UniProtKB-KW"/>
</dbReference>
<dbReference type="EMBL" id="JAVRJZ010000017">
    <property type="protein sequence ID" value="KAK2709632.1"/>
    <property type="molecule type" value="Genomic_DNA"/>
</dbReference>
<name>A0AA88KYN1_ARTSF</name>
<evidence type="ECO:0000256" key="2">
    <source>
        <dbReference type="ARBA" id="ARBA00004479"/>
    </source>
</evidence>
<evidence type="ECO:0000313" key="15">
    <source>
        <dbReference type="EMBL" id="KAK2709632.1"/>
    </source>
</evidence>
<dbReference type="GO" id="GO:0030178">
    <property type="term" value="P:negative regulation of Wnt signaling pathway"/>
    <property type="evidence" value="ECO:0007669"/>
    <property type="project" value="UniProtKB-UniRule"/>
</dbReference>
<dbReference type="Pfam" id="PF01963">
    <property type="entry name" value="TraB_PrgY_gumN"/>
    <property type="match status" value="1"/>
</dbReference>
<keyword evidence="6 13" id="KW-0479">Metal-binding</keyword>
<comment type="similarity">
    <text evidence="3 13">Belongs to the TIKI family.</text>
</comment>
<accession>A0AA88KYN1</accession>
<evidence type="ECO:0000256" key="7">
    <source>
        <dbReference type="ARBA" id="ARBA00022729"/>
    </source>
</evidence>
<dbReference type="InterPro" id="IPR002816">
    <property type="entry name" value="TraB/PrgY/GumN_fam"/>
</dbReference>
<evidence type="ECO:0000256" key="5">
    <source>
        <dbReference type="ARBA" id="ARBA00022692"/>
    </source>
</evidence>
<keyword evidence="5" id="KW-0812">Transmembrane</keyword>
<comment type="subcellular location">
    <subcellularLocation>
        <location evidence="13">Cell membrane</location>
        <topology evidence="13">Single-pass type I membrane protein</topology>
    </subcellularLocation>
    <subcellularLocation>
        <location evidence="2">Membrane</location>
        <topology evidence="2">Single-pass type I membrane protein</topology>
    </subcellularLocation>
</comment>
<sequence>MNRYDFVFLYILIVCHLTGLEAKRKLNRIQCQRPKAGSTSSFLWKTRTQPPSYFFGTIHVPYTRVWDFIPEAAKEAFHLSDAVYFELDLTDPYTVAALTKCQLLPKGKTLSDVLPERIYERLKRHLLKIKTVMSDWLSDTPRAAESRAQQADLLFRQITLDWERKRPVWVLLMLNSLTESDVKTRGIPVLDLYLAQEAERKNKYTGAVESVNEQCAPLNRLNLNQVIFVLNQTLKAKEAHFSDTRPRSSIATEELIKHYQCGNLDSVIFNQDTLISLDHTPEAESREKIVGRRIDQYFRNELILKRNERMGQRVAHLIKSYPQKSFFFAFGAGHFIGNHSILDYVTADGLGIDPVPMKFVSVPKLPVKTRKPIRSRPSLVPSLSTIQDFSNVHSATVDSNDEFFKHYFSRLQKHQEPPNVWLEFLNSGGKRSSSHNDSSLSVPISATREQRHWFHSKRKNFNDLWVKLEPMEEPSKLSSSSNPWDRPRADIITIHQTFQSFSMSNSNSMKKQSLLIMICLYYAL</sequence>
<evidence type="ECO:0000256" key="3">
    <source>
        <dbReference type="ARBA" id="ARBA00008261"/>
    </source>
</evidence>
<feature type="chain" id="PRO_5041644066" description="Metalloprotease TIKI homolog" evidence="14">
    <location>
        <begin position="23"/>
        <end position="524"/>
    </location>
</feature>